<dbReference type="PROSITE" id="PS51257">
    <property type="entry name" value="PROKAR_LIPOPROTEIN"/>
    <property type="match status" value="1"/>
</dbReference>
<evidence type="ECO:0000256" key="1">
    <source>
        <dbReference type="SAM" id="SignalP"/>
    </source>
</evidence>
<dbReference type="Pfam" id="PF00085">
    <property type="entry name" value="Thioredoxin"/>
    <property type="match status" value="1"/>
</dbReference>
<feature type="signal peptide" evidence="1">
    <location>
        <begin position="1"/>
        <end position="28"/>
    </location>
</feature>
<gene>
    <name evidence="3" type="ORF">A3D65_06220</name>
</gene>
<dbReference type="STRING" id="1798661.A3D65_06220"/>
<dbReference type="Pfam" id="PF20606">
    <property type="entry name" value="DUF6799"/>
    <property type="match status" value="1"/>
</dbReference>
<reference evidence="3 4" key="1">
    <citation type="journal article" date="2016" name="Nat. Commun.">
        <title>Thousands of microbial genomes shed light on interconnected biogeochemical processes in an aquifer system.</title>
        <authorList>
            <person name="Anantharaman K."/>
            <person name="Brown C.T."/>
            <person name="Hug L.A."/>
            <person name="Sharon I."/>
            <person name="Castelle C.J."/>
            <person name="Probst A.J."/>
            <person name="Thomas B.C."/>
            <person name="Singh A."/>
            <person name="Wilkins M.J."/>
            <person name="Karaoz U."/>
            <person name="Brodie E.L."/>
            <person name="Williams K.H."/>
            <person name="Hubbard S.S."/>
            <person name="Banfield J.F."/>
        </authorList>
    </citation>
    <scope>NUCLEOTIDE SEQUENCE [LARGE SCALE GENOMIC DNA]</scope>
</reference>
<dbReference type="CDD" id="cd02947">
    <property type="entry name" value="TRX_family"/>
    <property type="match status" value="1"/>
</dbReference>
<dbReference type="AlphaFoldDB" id="A0A1G2D774"/>
<feature type="domain" description="Thioredoxin" evidence="2">
    <location>
        <begin position="97"/>
        <end position="241"/>
    </location>
</feature>
<feature type="chain" id="PRO_5009582478" description="Thioredoxin domain-containing protein" evidence="1">
    <location>
        <begin position="29"/>
        <end position="241"/>
    </location>
</feature>
<proteinExistence type="predicted"/>
<sequence length="241" mass="26331">MVKINIISNLFRLKAQIIFLSVFTFLGAGCPTVPSAPTTAPITETAARAVNMSPTEVLMKKKDDMMKVKADGSMATLTETMTLADGTKVMPSGEIMKPAGEKKMMADGESVTMEGEVVKMASPKEEPPSTLVEEKKQLMRPGSYEAYAPEKLASANNGTVVLFFHAAWCPTCRAANSNFEAAPFPEGLTILKVDYDAATDLKRKYGITYQHTYVHVDAKGNLIKKWSRSTILDEILRELNG</sequence>
<name>A0A1G2D774_9BACT</name>
<accession>A0A1G2D774</accession>
<dbReference type="InterPro" id="IPR046478">
    <property type="entry name" value="DUF6799"/>
</dbReference>
<comment type="caution">
    <text evidence="3">The sequence shown here is derived from an EMBL/GenBank/DDBJ whole genome shotgun (WGS) entry which is preliminary data.</text>
</comment>
<dbReference type="SUPFAM" id="SSF52833">
    <property type="entry name" value="Thioredoxin-like"/>
    <property type="match status" value="1"/>
</dbReference>
<protein>
    <recommendedName>
        <fullName evidence="2">Thioredoxin domain-containing protein</fullName>
    </recommendedName>
</protein>
<dbReference type="Gene3D" id="3.40.30.10">
    <property type="entry name" value="Glutaredoxin"/>
    <property type="match status" value="1"/>
</dbReference>
<dbReference type="Proteomes" id="UP000177996">
    <property type="component" value="Unassembled WGS sequence"/>
</dbReference>
<evidence type="ECO:0000259" key="2">
    <source>
        <dbReference type="PROSITE" id="PS51352"/>
    </source>
</evidence>
<keyword evidence="1" id="KW-0732">Signal</keyword>
<dbReference type="PROSITE" id="PS51352">
    <property type="entry name" value="THIOREDOXIN_2"/>
    <property type="match status" value="1"/>
</dbReference>
<evidence type="ECO:0000313" key="4">
    <source>
        <dbReference type="Proteomes" id="UP000177996"/>
    </source>
</evidence>
<dbReference type="InterPro" id="IPR036249">
    <property type="entry name" value="Thioredoxin-like_sf"/>
</dbReference>
<dbReference type="InterPro" id="IPR013766">
    <property type="entry name" value="Thioredoxin_domain"/>
</dbReference>
<evidence type="ECO:0000313" key="3">
    <source>
        <dbReference type="EMBL" id="OGZ08741.1"/>
    </source>
</evidence>
<organism evidence="3 4">
    <name type="scientific">Candidatus Lloydbacteria bacterium RIFCSPHIGHO2_02_FULL_50_13</name>
    <dbReference type="NCBI Taxonomy" id="1798661"/>
    <lineage>
        <taxon>Bacteria</taxon>
        <taxon>Candidatus Lloydiibacteriota</taxon>
    </lineage>
</organism>
<dbReference type="EMBL" id="MHLL01000029">
    <property type="protein sequence ID" value="OGZ08741.1"/>
    <property type="molecule type" value="Genomic_DNA"/>
</dbReference>